<keyword evidence="3" id="KW-0573">Peptidoglycan synthesis</keyword>
<protein>
    <submittedName>
        <fullName evidence="9">Penicillin-binding protein activator LpoA</fullName>
    </submittedName>
</protein>
<evidence type="ECO:0000256" key="5">
    <source>
        <dbReference type="ARBA" id="ARBA00023139"/>
    </source>
</evidence>
<evidence type="ECO:0000256" key="7">
    <source>
        <dbReference type="ARBA" id="ARBA00023288"/>
    </source>
</evidence>
<feature type="signal peptide" evidence="8">
    <location>
        <begin position="1"/>
        <end position="28"/>
    </location>
</feature>
<gene>
    <name evidence="9" type="primary">lpoA</name>
    <name evidence="9" type="ORF">GCE9029_03844</name>
</gene>
<organism evidence="9 10">
    <name type="scientific">Grimontia celer</name>
    <dbReference type="NCBI Taxonomy" id="1796497"/>
    <lineage>
        <taxon>Bacteria</taxon>
        <taxon>Pseudomonadati</taxon>
        <taxon>Pseudomonadota</taxon>
        <taxon>Gammaproteobacteria</taxon>
        <taxon>Vibrionales</taxon>
        <taxon>Vibrionaceae</taxon>
        <taxon>Grimontia</taxon>
    </lineage>
</organism>
<evidence type="ECO:0000313" key="10">
    <source>
        <dbReference type="Proteomes" id="UP000071641"/>
    </source>
</evidence>
<keyword evidence="7" id="KW-0449">Lipoprotein</keyword>
<evidence type="ECO:0000256" key="1">
    <source>
        <dbReference type="ARBA" id="ARBA00022729"/>
    </source>
</evidence>
<evidence type="ECO:0000256" key="6">
    <source>
        <dbReference type="ARBA" id="ARBA00023237"/>
    </source>
</evidence>
<dbReference type="InterPro" id="IPR007443">
    <property type="entry name" value="LpoA"/>
</dbReference>
<name>A0A128FB59_9GAMM</name>
<dbReference type="EMBL" id="FIZX01000003">
    <property type="protein sequence ID" value="CZF83521.1"/>
    <property type="molecule type" value="Genomic_DNA"/>
</dbReference>
<dbReference type="PANTHER" id="PTHR38038">
    <property type="entry name" value="PENICILLIN-BINDING PROTEIN ACTIVATOR LPOA"/>
    <property type="match status" value="1"/>
</dbReference>
<dbReference type="Pfam" id="PF04348">
    <property type="entry name" value="LppC"/>
    <property type="match status" value="1"/>
</dbReference>
<dbReference type="RefSeq" id="WP_062665997.1">
    <property type="nucleotide sequence ID" value="NZ_FIZX01000003.1"/>
</dbReference>
<dbReference type="AlphaFoldDB" id="A0A128FB59"/>
<accession>A0A128FB59</accession>
<keyword evidence="1 8" id="KW-0732">Signal</keyword>
<dbReference type="GO" id="GO:0008360">
    <property type="term" value="P:regulation of cell shape"/>
    <property type="evidence" value="ECO:0007669"/>
    <property type="project" value="UniProtKB-KW"/>
</dbReference>
<evidence type="ECO:0000256" key="3">
    <source>
        <dbReference type="ARBA" id="ARBA00022984"/>
    </source>
</evidence>
<keyword evidence="4" id="KW-0472">Membrane</keyword>
<evidence type="ECO:0000256" key="8">
    <source>
        <dbReference type="SAM" id="SignalP"/>
    </source>
</evidence>
<proteinExistence type="predicted"/>
<keyword evidence="6" id="KW-0998">Cell outer membrane</keyword>
<keyword evidence="10" id="KW-1185">Reference proteome</keyword>
<dbReference type="PANTHER" id="PTHR38038:SF1">
    <property type="entry name" value="PENICILLIN-BINDING PROTEIN ACTIVATOR LPOA"/>
    <property type="match status" value="1"/>
</dbReference>
<keyword evidence="2" id="KW-0133">Cell shape</keyword>
<dbReference type="Proteomes" id="UP000071641">
    <property type="component" value="Unassembled WGS sequence"/>
</dbReference>
<dbReference type="Gene3D" id="1.25.40.650">
    <property type="match status" value="1"/>
</dbReference>
<dbReference type="InterPro" id="IPR011990">
    <property type="entry name" value="TPR-like_helical_dom_sf"/>
</dbReference>
<evidence type="ECO:0000313" key="9">
    <source>
        <dbReference type="EMBL" id="CZF83521.1"/>
    </source>
</evidence>
<dbReference type="GO" id="GO:0031241">
    <property type="term" value="C:periplasmic side of cell outer membrane"/>
    <property type="evidence" value="ECO:0007669"/>
    <property type="project" value="TreeGrafter"/>
</dbReference>
<dbReference type="STRING" id="1796497.GCE9029_03844"/>
<reference evidence="10" key="1">
    <citation type="submission" date="2016-02" db="EMBL/GenBank/DDBJ databases">
        <authorList>
            <person name="Rodrigo-Torres Lidia"/>
            <person name="Arahal R.David."/>
        </authorList>
    </citation>
    <scope>NUCLEOTIDE SEQUENCE [LARGE SCALE GENOMIC DNA]</scope>
    <source>
        <strain evidence="10">CECT 9029</strain>
    </source>
</reference>
<dbReference type="GO" id="GO:0009252">
    <property type="term" value="P:peptidoglycan biosynthetic process"/>
    <property type="evidence" value="ECO:0007669"/>
    <property type="project" value="UniProtKB-KW"/>
</dbReference>
<dbReference type="OrthoDB" id="6708821at2"/>
<dbReference type="PROSITE" id="PS51257">
    <property type="entry name" value="PROKAR_LIPOPROTEIN"/>
    <property type="match status" value="1"/>
</dbReference>
<dbReference type="InterPro" id="IPR028082">
    <property type="entry name" value="Peripla_BP_I"/>
</dbReference>
<dbReference type="SUPFAM" id="SSF53822">
    <property type="entry name" value="Periplasmic binding protein-like I"/>
    <property type="match status" value="1"/>
</dbReference>
<keyword evidence="5" id="KW-0564">Palmitate</keyword>
<sequence length="615" mass="68429">MFMRKITHKCKSVSRVLPPIALALVLSACTTTPPVEQGPQYDITAPALESSTFYLLKAETETETGEAKADWYLLALKALIAEKQYAQADVLVSRLAKLPLTPLQLSEWQLNRALLSQQKGDLQTAVDNLNFQPSWGIPAIQYQRYYQLKGELYEALGNLPGAVLSYAEGSPYITDNYDKQQNWENVWTLLVKMPPSELNSLSATTNPVLNGWVELVNLLRRYSGRPAQQQEALNQWLAANPSHPANRYLPNDLTALQSMEILRPDRIGVMLPLSDKFAAQGEAIRNGLVQALLDDDSGNTAPSVMFYDTNALSTTDIVNQMRTDGIQFAIGPLRKDKVEEFLTVSQNAIPTLALNIPKEEDGAANTCFFTLSPEQEAEQAALHIEQNKHQYPLVIAPDNGFGRRVSEAFSKQWEEQTGEPAEIEFFKNRTAMQKTVQRVFGLTESQGRIQQMQQLLGLEMESEQRSRRDVDAVYLVANAGELTLLKPFIEVAINPDVQPPKLYASSRSNNRVNGVGEIGELHGIEFSDVPLLVEPNNPTAARFNQLWPGLDNGMTRLYALGMDAYALIEALPQMQALPEYRFEGLSGELSLGDYCTVNRSVSWAMFGDQGIVSVK</sequence>
<evidence type="ECO:0000256" key="2">
    <source>
        <dbReference type="ARBA" id="ARBA00022960"/>
    </source>
</evidence>
<dbReference type="Gene3D" id="3.40.50.2300">
    <property type="match status" value="2"/>
</dbReference>
<dbReference type="CDD" id="cd06339">
    <property type="entry name" value="PBP1_YraM_LppC_lipoprotein-like"/>
    <property type="match status" value="1"/>
</dbReference>
<feature type="chain" id="PRO_5007282264" evidence="8">
    <location>
        <begin position="29"/>
        <end position="615"/>
    </location>
</feature>
<dbReference type="Gene3D" id="1.25.40.10">
    <property type="entry name" value="Tetratricopeptide repeat domain"/>
    <property type="match status" value="1"/>
</dbReference>
<evidence type="ECO:0000256" key="4">
    <source>
        <dbReference type="ARBA" id="ARBA00023136"/>
    </source>
</evidence>
<dbReference type="GO" id="GO:0030234">
    <property type="term" value="F:enzyme regulator activity"/>
    <property type="evidence" value="ECO:0007669"/>
    <property type="project" value="TreeGrafter"/>
</dbReference>